<keyword evidence="10 14" id="KW-0408">Iron</keyword>
<dbReference type="SUPFAM" id="SSF55811">
    <property type="entry name" value="Nudix"/>
    <property type="match status" value="1"/>
</dbReference>
<dbReference type="EMBL" id="PIQH01000011">
    <property type="protein sequence ID" value="RUO78201.1"/>
    <property type="molecule type" value="Genomic_DNA"/>
</dbReference>
<keyword evidence="11" id="KW-0411">Iron-sulfur</keyword>
<comment type="similarity">
    <text evidence="3 14">Belongs to the Nth/MutY family.</text>
</comment>
<dbReference type="Gene3D" id="1.10.1670.10">
    <property type="entry name" value="Helix-hairpin-Helix base-excision DNA repair enzymes (C-terminal)"/>
    <property type="match status" value="1"/>
</dbReference>
<proteinExistence type="inferred from homology"/>
<dbReference type="OrthoDB" id="9802365at2"/>
<evidence type="ECO:0000256" key="7">
    <source>
        <dbReference type="ARBA" id="ARBA00022723"/>
    </source>
</evidence>
<evidence type="ECO:0000256" key="14">
    <source>
        <dbReference type="RuleBase" id="RU365096"/>
    </source>
</evidence>
<evidence type="ECO:0000259" key="15">
    <source>
        <dbReference type="SMART" id="SM00478"/>
    </source>
</evidence>
<evidence type="ECO:0000313" key="17">
    <source>
        <dbReference type="Proteomes" id="UP000287996"/>
    </source>
</evidence>
<dbReference type="SUPFAM" id="SSF48150">
    <property type="entry name" value="DNA-glycosylase"/>
    <property type="match status" value="1"/>
</dbReference>
<dbReference type="InterPro" id="IPR023170">
    <property type="entry name" value="HhH_base_excis_C"/>
</dbReference>
<keyword evidence="8 14" id="KW-0227">DNA damage</keyword>
<dbReference type="Gene3D" id="1.10.340.30">
    <property type="entry name" value="Hypothetical protein, domain 2"/>
    <property type="match status" value="1"/>
</dbReference>
<dbReference type="Gene3D" id="3.90.79.10">
    <property type="entry name" value="Nucleoside Triphosphate Pyrophosphohydrolase"/>
    <property type="match status" value="1"/>
</dbReference>
<dbReference type="InterPro" id="IPR029119">
    <property type="entry name" value="MutY_C"/>
</dbReference>
<evidence type="ECO:0000256" key="1">
    <source>
        <dbReference type="ARBA" id="ARBA00000843"/>
    </source>
</evidence>
<keyword evidence="9" id="KW-0378">Hydrolase</keyword>
<dbReference type="InterPro" id="IPR011257">
    <property type="entry name" value="DNA_glycosylase"/>
</dbReference>
<dbReference type="CDD" id="cd03431">
    <property type="entry name" value="NUDIX_DNA_Glycosylase_C-MutY"/>
    <property type="match status" value="1"/>
</dbReference>
<gene>
    <name evidence="16" type="ORF">CWI84_10850</name>
</gene>
<evidence type="ECO:0000256" key="10">
    <source>
        <dbReference type="ARBA" id="ARBA00023004"/>
    </source>
</evidence>
<dbReference type="InterPro" id="IPR003265">
    <property type="entry name" value="HhH-GPD_domain"/>
</dbReference>
<evidence type="ECO:0000313" key="16">
    <source>
        <dbReference type="EMBL" id="RUO78201.1"/>
    </source>
</evidence>
<dbReference type="NCBIfam" id="NF008132">
    <property type="entry name" value="PRK10880.1"/>
    <property type="match status" value="1"/>
</dbReference>
<dbReference type="InterPro" id="IPR015797">
    <property type="entry name" value="NUDIX_hydrolase-like_dom_sf"/>
</dbReference>
<dbReference type="Pfam" id="PF00730">
    <property type="entry name" value="HhH-GPD"/>
    <property type="match status" value="1"/>
</dbReference>
<dbReference type="SMART" id="SM00478">
    <property type="entry name" value="ENDO3c"/>
    <property type="match status" value="1"/>
</dbReference>
<evidence type="ECO:0000256" key="6">
    <source>
        <dbReference type="ARBA" id="ARBA00022485"/>
    </source>
</evidence>
<dbReference type="GO" id="GO:0034039">
    <property type="term" value="F:8-oxo-7,8-dihydroguanine DNA N-glycosylase activity"/>
    <property type="evidence" value="ECO:0007669"/>
    <property type="project" value="TreeGrafter"/>
</dbReference>
<keyword evidence="13 14" id="KW-0326">Glycosidase</keyword>
<evidence type="ECO:0000256" key="2">
    <source>
        <dbReference type="ARBA" id="ARBA00002933"/>
    </source>
</evidence>
<dbReference type="CDD" id="cd00056">
    <property type="entry name" value="ENDO3c"/>
    <property type="match status" value="1"/>
</dbReference>
<dbReference type="GO" id="GO:0051539">
    <property type="term" value="F:4 iron, 4 sulfur cluster binding"/>
    <property type="evidence" value="ECO:0007669"/>
    <property type="project" value="UniProtKB-UniRule"/>
</dbReference>
<evidence type="ECO:0000256" key="13">
    <source>
        <dbReference type="ARBA" id="ARBA00023295"/>
    </source>
</evidence>
<evidence type="ECO:0000256" key="8">
    <source>
        <dbReference type="ARBA" id="ARBA00022763"/>
    </source>
</evidence>
<feature type="domain" description="HhH-GPD" evidence="15">
    <location>
        <begin position="39"/>
        <end position="190"/>
    </location>
</feature>
<comment type="cofactor">
    <cofactor evidence="14">
        <name>[4Fe-4S] cluster</name>
        <dbReference type="ChEBI" id="CHEBI:49883"/>
    </cofactor>
    <text evidence="14">Binds 1 [4Fe-4S] cluster.</text>
</comment>
<evidence type="ECO:0000256" key="5">
    <source>
        <dbReference type="ARBA" id="ARBA00022023"/>
    </source>
</evidence>
<protein>
    <recommendedName>
        <fullName evidence="5 14">Adenine DNA glycosylase</fullName>
        <ecNumber evidence="4 14">3.2.2.31</ecNumber>
    </recommendedName>
</protein>
<keyword evidence="17" id="KW-1185">Reference proteome</keyword>
<accession>A0A432ZJQ7</accession>
<dbReference type="AlphaFoldDB" id="A0A432ZJQ7"/>
<sequence length="355" mass="40142">MSSSWHSAQVLKWFDRHGRNHLPWQQNPTPYRVWVSEIMLQQTQVATVIDYYQRFMARFPTVAALAKAPLDEVLHLWTGLGYYARARNMHHAAKQVMEQFAGEFPCQVAELEQLKGIGRSTAGAIASLGCGQHAAILDGNVKRVLARAYGVDGWPGKSAVAKQLWQLTEQLTPQQRCADYNQAMMDLGALLCKGKQPDCQRCPLHSRCHAYQHDQIAELPGKKPRKALPEKSCWLAIVLTNDQQTLLQQRPPSGLWGGLWGFPQFQQQSELNDYIAELAVAPAEIQQWQTFRHTFSHFHLDITPVVIALANELGEVNELQQRWVNIQQPENLGFAAPTAKILKQLAKQTHSRSRS</sequence>
<keyword evidence="12" id="KW-0234">DNA repair</keyword>
<dbReference type="InterPro" id="IPR005760">
    <property type="entry name" value="A/G_AdeGlyc_MutY"/>
</dbReference>
<dbReference type="GO" id="GO:0006284">
    <property type="term" value="P:base-excision repair"/>
    <property type="evidence" value="ECO:0007669"/>
    <property type="project" value="UniProtKB-UniRule"/>
</dbReference>
<comment type="catalytic activity">
    <reaction evidence="1 14">
        <text>Hydrolyzes free adenine bases from 7,8-dihydro-8-oxoguanine:adenine mismatched double-stranded DNA, leaving an apurinic site.</text>
        <dbReference type="EC" id="3.2.2.31"/>
    </reaction>
</comment>
<dbReference type="FunFam" id="1.10.1670.10:FF:000002">
    <property type="entry name" value="Adenine DNA glycosylase"/>
    <property type="match status" value="1"/>
</dbReference>
<dbReference type="InterPro" id="IPR000445">
    <property type="entry name" value="HhH_motif"/>
</dbReference>
<evidence type="ECO:0000256" key="4">
    <source>
        <dbReference type="ARBA" id="ARBA00012045"/>
    </source>
</evidence>
<dbReference type="GO" id="GO:0032357">
    <property type="term" value="F:oxidized purine DNA binding"/>
    <property type="evidence" value="ECO:0007669"/>
    <property type="project" value="TreeGrafter"/>
</dbReference>
<comment type="function">
    <text evidence="2">Adenine glycosylase active on G-A mispairs. MutY also corrects error-prone DNA synthesis past GO lesions which are due to the oxidatively damaged form of guanine: 7,8-dihydro-8-oxoguanine (8-oxo-dGTP).</text>
</comment>
<dbReference type="GO" id="GO:0000701">
    <property type="term" value="F:purine-specific mismatch base pair DNA N-glycosylase activity"/>
    <property type="evidence" value="ECO:0007669"/>
    <property type="project" value="UniProtKB-EC"/>
</dbReference>
<evidence type="ECO:0000256" key="3">
    <source>
        <dbReference type="ARBA" id="ARBA00008343"/>
    </source>
</evidence>
<dbReference type="GO" id="GO:0035485">
    <property type="term" value="F:adenine/guanine mispair binding"/>
    <property type="evidence" value="ECO:0007669"/>
    <property type="project" value="TreeGrafter"/>
</dbReference>
<dbReference type="NCBIfam" id="TIGR01084">
    <property type="entry name" value="mutY"/>
    <property type="match status" value="1"/>
</dbReference>
<dbReference type="PANTHER" id="PTHR42944">
    <property type="entry name" value="ADENINE DNA GLYCOSYLASE"/>
    <property type="match status" value="1"/>
</dbReference>
<keyword evidence="7" id="KW-0479">Metal-binding</keyword>
<dbReference type="InterPro" id="IPR044298">
    <property type="entry name" value="MIG/MutY"/>
</dbReference>
<dbReference type="Proteomes" id="UP000287996">
    <property type="component" value="Unassembled WGS sequence"/>
</dbReference>
<evidence type="ECO:0000256" key="9">
    <source>
        <dbReference type="ARBA" id="ARBA00022801"/>
    </source>
</evidence>
<dbReference type="Pfam" id="PF14815">
    <property type="entry name" value="NUDIX_4"/>
    <property type="match status" value="1"/>
</dbReference>
<name>A0A432ZJQ7_9GAMM</name>
<dbReference type="EC" id="3.2.2.31" evidence="4 14"/>
<comment type="caution">
    <text evidence="16">The sequence shown here is derived from an EMBL/GenBank/DDBJ whole genome shotgun (WGS) entry which is preliminary data.</text>
</comment>
<dbReference type="GO" id="GO:0006298">
    <property type="term" value="P:mismatch repair"/>
    <property type="evidence" value="ECO:0007669"/>
    <property type="project" value="TreeGrafter"/>
</dbReference>
<dbReference type="GO" id="GO:0046872">
    <property type="term" value="F:metal ion binding"/>
    <property type="evidence" value="ECO:0007669"/>
    <property type="project" value="UniProtKB-UniRule"/>
</dbReference>
<dbReference type="PANTHER" id="PTHR42944:SF1">
    <property type="entry name" value="ADENINE DNA GLYCOSYLASE"/>
    <property type="match status" value="1"/>
</dbReference>
<organism evidence="16 17">
    <name type="scientific">Idiomarina tyrosinivorans</name>
    <dbReference type="NCBI Taxonomy" id="1445662"/>
    <lineage>
        <taxon>Bacteria</taxon>
        <taxon>Pseudomonadati</taxon>
        <taxon>Pseudomonadota</taxon>
        <taxon>Gammaproteobacteria</taxon>
        <taxon>Alteromonadales</taxon>
        <taxon>Idiomarinaceae</taxon>
        <taxon>Idiomarina</taxon>
    </lineage>
</organism>
<evidence type="ECO:0000256" key="11">
    <source>
        <dbReference type="ARBA" id="ARBA00023014"/>
    </source>
</evidence>
<dbReference type="FunFam" id="1.10.340.30:FF:000002">
    <property type="entry name" value="Adenine DNA glycosylase"/>
    <property type="match status" value="1"/>
</dbReference>
<evidence type="ECO:0000256" key="12">
    <source>
        <dbReference type="ARBA" id="ARBA00023204"/>
    </source>
</evidence>
<dbReference type="Pfam" id="PF00633">
    <property type="entry name" value="HHH"/>
    <property type="match status" value="1"/>
</dbReference>
<reference evidence="16 17" key="1">
    <citation type="journal article" date="2011" name="Front. Microbiol.">
        <title>Genomic signatures of strain selection and enhancement in Bacillus atrophaeus var. globigii, a historical biowarfare simulant.</title>
        <authorList>
            <person name="Gibbons H.S."/>
            <person name="Broomall S.M."/>
            <person name="McNew L.A."/>
            <person name="Daligault H."/>
            <person name="Chapman C."/>
            <person name="Bruce D."/>
            <person name="Karavis M."/>
            <person name="Krepps M."/>
            <person name="McGregor P.A."/>
            <person name="Hong C."/>
            <person name="Park K.H."/>
            <person name="Akmal A."/>
            <person name="Feldman A."/>
            <person name="Lin J.S."/>
            <person name="Chang W.E."/>
            <person name="Higgs B.W."/>
            <person name="Demirev P."/>
            <person name="Lindquist J."/>
            <person name="Liem A."/>
            <person name="Fochler E."/>
            <person name="Read T.D."/>
            <person name="Tapia R."/>
            <person name="Johnson S."/>
            <person name="Bishop-Lilly K.A."/>
            <person name="Detter C."/>
            <person name="Han C."/>
            <person name="Sozhamannan S."/>
            <person name="Rosenzweig C.N."/>
            <person name="Skowronski E.W."/>
        </authorList>
    </citation>
    <scope>NUCLEOTIDE SEQUENCE [LARGE SCALE GENOMIC DNA]</scope>
    <source>
        <strain evidence="16 17">CC-PW-9</strain>
    </source>
</reference>
<keyword evidence="6" id="KW-0004">4Fe-4S</keyword>